<organism evidence="5 6">
    <name type="scientific">Candidatus Saganbacteria bacterium CG08_land_8_20_14_0_20_45_16</name>
    <dbReference type="NCBI Taxonomy" id="2014293"/>
    <lineage>
        <taxon>Bacteria</taxon>
        <taxon>Bacillati</taxon>
        <taxon>Saganbacteria</taxon>
    </lineage>
</organism>
<comment type="caution">
    <text evidence="5">The sequence shown here is derived from an EMBL/GenBank/DDBJ whole genome shotgun (WGS) entry which is preliminary data.</text>
</comment>
<dbReference type="PANTHER" id="PTHR30258:SF2">
    <property type="entry name" value="COMG OPERON PROTEIN 1"/>
    <property type="match status" value="1"/>
</dbReference>
<dbReference type="GO" id="GO:0016887">
    <property type="term" value="F:ATP hydrolysis activity"/>
    <property type="evidence" value="ECO:0007669"/>
    <property type="project" value="TreeGrafter"/>
</dbReference>
<gene>
    <name evidence="5" type="ORF">COT42_01590</name>
</gene>
<feature type="domain" description="Bacterial type II secretion system protein E" evidence="4">
    <location>
        <begin position="49"/>
        <end position="125"/>
    </location>
</feature>
<dbReference type="AlphaFoldDB" id="A0A2H0Y154"/>
<evidence type="ECO:0000259" key="4">
    <source>
        <dbReference type="Pfam" id="PF00437"/>
    </source>
</evidence>
<dbReference type="GO" id="GO:0005886">
    <property type="term" value="C:plasma membrane"/>
    <property type="evidence" value="ECO:0007669"/>
    <property type="project" value="TreeGrafter"/>
</dbReference>
<dbReference type="InterPro" id="IPR027417">
    <property type="entry name" value="P-loop_NTPase"/>
</dbReference>
<evidence type="ECO:0000256" key="1">
    <source>
        <dbReference type="ARBA" id="ARBA00006611"/>
    </source>
</evidence>
<proteinExistence type="inferred from homology"/>
<protein>
    <recommendedName>
        <fullName evidence="4">Bacterial type II secretion system protein E domain-containing protein</fullName>
    </recommendedName>
</protein>
<keyword evidence="2" id="KW-0547">Nucleotide-binding</keyword>
<dbReference type="Proteomes" id="UP000231343">
    <property type="component" value="Unassembled WGS sequence"/>
</dbReference>
<name>A0A2H0Y154_UNCSA</name>
<evidence type="ECO:0000256" key="3">
    <source>
        <dbReference type="ARBA" id="ARBA00022840"/>
    </source>
</evidence>
<reference evidence="5 6" key="1">
    <citation type="submission" date="2017-09" db="EMBL/GenBank/DDBJ databases">
        <title>Depth-based differentiation of microbial function through sediment-hosted aquifers and enrichment of novel symbionts in the deep terrestrial subsurface.</title>
        <authorList>
            <person name="Probst A.J."/>
            <person name="Ladd B."/>
            <person name="Jarett J.K."/>
            <person name="Geller-Mcgrath D.E."/>
            <person name="Sieber C.M."/>
            <person name="Emerson J.B."/>
            <person name="Anantharaman K."/>
            <person name="Thomas B.C."/>
            <person name="Malmstrom R."/>
            <person name="Stieglmeier M."/>
            <person name="Klingl A."/>
            <person name="Woyke T."/>
            <person name="Ryan C.M."/>
            <person name="Banfield J.F."/>
        </authorList>
    </citation>
    <scope>NUCLEOTIDE SEQUENCE [LARGE SCALE GENOMIC DNA]</scope>
    <source>
        <strain evidence="5">CG08_land_8_20_14_0_20_45_16</strain>
    </source>
</reference>
<dbReference type="EMBL" id="PEYM01000030">
    <property type="protein sequence ID" value="PIS31253.1"/>
    <property type="molecule type" value="Genomic_DNA"/>
</dbReference>
<evidence type="ECO:0000313" key="5">
    <source>
        <dbReference type="EMBL" id="PIS31253.1"/>
    </source>
</evidence>
<keyword evidence="3" id="KW-0067">ATP-binding</keyword>
<dbReference type="Gene3D" id="3.40.50.300">
    <property type="entry name" value="P-loop containing nucleotide triphosphate hydrolases"/>
    <property type="match status" value="1"/>
</dbReference>
<evidence type="ECO:0000313" key="6">
    <source>
        <dbReference type="Proteomes" id="UP000231343"/>
    </source>
</evidence>
<comment type="similarity">
    <text evidence="1">Belongs to the GSP E family.</text>
</comment>
<accession>A0A2H0Y154</accession>
<sequence>MIAEIGLLKKEQGLVLIPGLSVAEILNHFEGDGRKIVTLPKVIECSSQAISPAAHLRALLKHNHDVIIIELLEDVQVIKIAMQAAMTGHLVVAGFAASDEASAREKLKQMDIDPFLVSSSLIGVV</sequence>
<dbReference type="InterPro" id="IPR001482">
    <property type="entry name" value="T2SS/T4SS_dom"/>
</dbReference>
<evidence type="ECO:0000256" key="2">
    <source>
        <dbReference type="ARBA" id="ARBA00022741"/>
    </source>
</evidence>
<dbReference type="Pfam" id="PF00437">
    <property type="entry name" value="T2SSE"/>
    <property type="match status" value="1"/>
</dbReference>
<dbReference type="GO" id="GO:0005524">
    <property type="term" value="F:ATP binding"/>
    <property type="evidence" value="ECO:0007669"/>
    <property type="project" value="UniProtKB-KW"/>
</dbReference>
<dbReference type="PANTHER" id="PTHR30258">
    <property type="entry name" value="TYPE II SECRETION SYSTEM PROTEIN GSPE-RELATED"/>
    <property type="match status" value="1"/>
</dbReference>